<evidence type="ECO:0000313" key="2">
    <source>
        <dbReference type="EMBL" id="PCI93124.1"/>
    </source>
</evidence>
<reference evidence="3" key="1">
    <citation type="submission" date="2017-08" db="EMBL/GenBank/DDBJ databases">
        <title>A dynamic microbial community with high functional redundancy inhabits the cold, oxic subseafloor aquifer.</title>
        <authorList>
            <person name="Tully B.J."/>
            <person name="Wheat C.G."/>
            <person name="Glazer B.T."/>
            <person name="Huber J.A."/>
        </authorList>
    </citation>
    <scope>NUCLEOTIDE SEQUENCE [LARGE SCALE GENOMIC DNA]</scope>
</reference>
<sequence length="279" mass="31239">MRYLFFVILLGISMNSYGETTFKTFVKDVFNRSAELYGMDCCNYFNDIGKRLTDEITLKANDCVLDLATGTGAALLPLAKRERGASFIGIDICVNMVKRAILASDALSLTNVRFQLMDAENLEFADESFDVVTCSLGLFFFPEIEKALSEIYRVLKPSGTFVISLFDKPDQEHTMLALSIAKELGAIEEDEAIPLDEDKADCYMLSAGFTKLRSTPYVAQQKFPCPSTFIESFYGHGLRHVLDQLSEDGVLALKNKLIARIGPGPILEYYPVIYLSYRK</sequence>
<dbReference type="InterPro" id="IPR013216">
    <property type="entry name" value="Methyltransf_11"/>
</dbReference>
<dbReference type="Proteomes" id="UP000217838">
    <property type="component" value="Unassembled WGS sequence"/>
</dbReference>
<proteinExistence type="predicted"/>
<organism evidence="2 3">
    <name type="scientific">Aerophobetes bacterium</name>
    <dbReference type="NCBI Taxonomy" id="2030807"/>
    <lineage>
        <taxon>Bacteria</taxon>
        <taxon>Candidatus Aerophobota</taxon>
    </lineage>
</organism>
<evidence type="ECO:0000313" key="3">
    <source>
        <dbReference type="Proteomes" id="UP000217838"/>
    </source>
</evidence>
<dbReference type="CDD" id="cd02440">
    <property type="entry name" value="AdoMet_MTases"/>
    <property type="match status" value="1"/>
</dbReference>
<name>A0A2A4YEI5_UNCAE</name>
<dbReference type="SUPFAM" id="SSF53335">
    <property type="entry name" value="S-adenosyl-L-methionine-dependent methyltransferases"/>
    <property type="match status" value="1"/>
</dbReference>
<comment type="caution">
    <text evidence="2">The sequence shown here is derived from an EMBL/GenBank/DDBJ whole genome shotgun (WGS) entry which is preliminary data.</text>
</comment>
<protein>
    <recommendedName>
        <fullName evidence="1">Methyltransferase type 11 domain-containing protein</fullName>
    </recommendedName>
</protein>
<gene>
    <name evidence="2" type="ORF">COB11_05860</name>
</gene>
<dbReference type="AlphaFoldDB" id="A0A2A4YEI5"/>
<dbReference type="InterPro" id="IPR029063">
    <property type="entry name" value="SAM-dependent_MTases_sf"/>
</dbReference>
<dbReference type="PANTHER" id="PTHR43591:SF24">
    <property type="entry name" value="2-METHOXY-6-POLYPRENYL-1,4-BENZOQUINOL METHYLASE, MITOCHONDRIAL"/>
    <property type="match status" value="1"/>
</dbReference>
<feature type="domain" description="Methyltransferase type 11" evidence="1">
    <location>
        <begin position="65"/>
        <end position="163"/>
    </location>
</feature>
<dbReference type="EMBL" id="NVUU01000071">
    <property type="protein sequence ID" value="PCI93124.1"/>
    <property type="molecule type" value="Genomic_DNA"/>
</dbReference>
<dbReference type="GO" id="GO:0008757">
    <property type="term" value="F:S-adenosylmethionine-dependent methyltransferase activity"/>
    <property type="evidence" value="ECO:0007669"/>
    <property type="project" value="InterPro"/>
</dbReference>
<dbReference type="PANTHER" id="PTHR43591">
    <property type="entry name" value="METHYLTRANSFERASE"/>
    <property type="match status" value="1"/>
</dbReference>
<dbReference type="Gene3D" id="3.40.50.150">
    <property type="entry name" value="Vaccinia Virus protein VP39"/>
    <property type="match status" value="1"/>
</dbReference>
<evidence type="ECO:0000259" key="1">
    <source>
        <dbReference type="Pfam" id="PF08241"/>
    </source>
</evidence>
<accession>A0A2A4YEI5</accession>
<dbReference type="Pfam" id="PF08241">
    <property type="entry name" value="Methyltransf_11"/>
    <property type="match status" value="1"/>
</dbReference>